<dbReference type="Proteomes" id="UP000015520">
    <property type="component" value="Unassembled WGS sequence"/>
</dbReference>
<evidence type="ECO:0000313" key="2">
    <source>
        <dbReference type="Proteomes" id="UP000015520"/>
    </source>
</evidence>
<accession>T0J914</accession>
<organism evidence="1 2">
    <name type="scientific">Sulfurimonas hongkongensis</name>
    <dbReference type="NCBI Taxonomy" id="1172190"/>
    <lineage>
        <taxon>Bacteria</taxon>
        <taxon>Pseudomonadati</taxon>
        <taxon>Campylobacterota</taxon>
        <taxon>Epsilonproteobacteria</taxon>
        <taxon>Campylobacterales</taxon>
        <taxon>Sulfurimonadaceae</taxon>
        <taxon>Sulfurimonas</taxon>
    </lineage>
</organism>
<sequence length="70" mass="8130">MKSKKGNPLGKTIADGAYNTMIERIIGDTSLNFFFREEISEEIVLDYSDFNDNVKIEMICEKNERSKTYK</sequence>
<evidence type="ECO:0000313" key="1">
    <source>
        <dbReference type="EMBL" id="EQB34486.1"/>
    </source>
</evidence>
<protein>
    <submittedName>
        <fullName evidence="1">Uncharacterized protein</fullName>
    </submittedName>
</protein>
<dbReference type="EMBL" id="AUPZ01000017">
    <property type="protein sequence ID" value="EQB34486.1"/>
    <property type="molecule type" value="Genomic_DNA"/>
</dbReference>
<gene>
    <name evidence="1" type="ORF">M947_10795</name>
</gene>
<keyword evidence="2" id="KW-1185">Reference proteome</keyword>
<dbReference type="Pfam" id="PF06044">
    <property type="entry name" value="DpnI"/>
    <property type="match status" value="1"/>
</dbReference>
<reference evidence="1 2" key="1">
    <citation type="submission" date="2013-07" db="EMBL/GenBank/DDBJ databases">
        <title>Sulfurimonas hongkongensis AST-10 Genome Sequencing.</title>
        <authorList>
            <person name="Cai L."/>
            <person name="Zhang T."/>
        </authorList>
    </citation>
    <scope>NUCLEOTIDE SEQUENCE [LARGE SCALE GENOMIC DNA]</scope>
    <source>
        <strain evidence="1 2">AST-10</strain>
    </source>
</reference>
<proteinExistence type="predicted"/>
<dbReference type="AlphaFoldDB" id="T0J914"/>
<dbReference type="InterPro" id="IPR010324">
    <property type="entry name" value="DRP"/>
</dbReference>
<dbReference type="InterPro" id="IPR043025">
    <property type="entry name" value="DRP_PD-(D/E)XK_dom"/>
</dbReference>
<dbReference type="PATRIC" id="fig|1172190.3.peg.2081"/>
<dbReference type="Gene3D" id="3.40.210.30">
    <property type="entry name" value="Dam replacing family, catalytic PD-(D/E)XK domain"/>
    <property type="match status" value="1"/>
</dbReference>
<dbReference type="RefSeq" id="WP_021288394.1">
    <property type="nucleotide sequence ID" value="NZ_AUPZ01000017.1"/>
</dbReference>
<name>T0J914_9BACT</name>
<comment type="caution">
    <text evidence="1">The sequence shown here is derived from an EMBL/GenBank/DDBJ whole genome shotgun (WGS) entry which is preliminary data.</text>
</comment>